<dbReference type="WBParaSite" id="SCUD_0001910401-mRNA-1">
    <property type="protein sequence ID" value="SCUD_0001910401-mRNA-1"/>
    <property type="gene ID" value="SCUD_0001910401"/>
</dbReference>
<gene>
    <name evidence="2" type="ORF">SCUD_LOCUS19101</name>
</gene>
<dbReference type="InterPro" id="IPR036116">
    <property type="entry name" value="FN3_sf"/>
</dbReference>
<dbReference type="AlphaFoldDB" id="A0A183KVK8"/>
<evidence type="ECO:0000313" key="3">
    <source>
        <dbReference type="Proteomes" id="UP000279833"/>
    </source>
</evidence>
<dbReference type="STRING" id="6186.A0A183KVK8"/>
<reference evidence="4" key="1">
    <citation type="submission" date="2016-06" db="UniProtKB">
        <authorList>
            <consortium name="WormBaseParasite"/>
        </authorList>
    </citation>
    <scope>IDENTIFICATION</scope>
</reference>
<name>A0A183KVK8_9TREM</name>
<feature type="region of interest" description="Disordered" evidence="1">
    <location>
        <begin position="1"/>
        <end position="25"/>
    </location>
</feature>
<dbReference type="SUPFAM" id="SSF49265">
    <property type="entry name" value="Fibronectin type III"/>
    <property type="match status" value="1"/>
</dbReference>
<reference evidence="2 3" key="2">
    <citation type="submission" date="2018-11" db="EMBL/GenBank/DDBJ databases">
        <authorList>
            <consortium name="Pathogen Informatics"/>
        </authorList>
    </citation>
    <scope>NUCLEOTIDE SEQUENCE [LARGE SCALE GENOMIC DNA]</scope>
    <source>
        <strain evidence="2">Dakar</strain>
        <strain evidence="3">Dakar, Senegal</strain>
    </source>
</reference>
<dbReference type="Proteomes" id="UP000279833">
    <property type="component" value="Unassembled WGS sequence"/>
</dbReference>
<accession>A0A183KVK8</accession>
<evidence type="ECO:0000313" key="2">
    <source>
        <dbReference type="EMBL" id="VDP68035.1"/>
    </source>
</evidence>
<protein>
    <submittedName>
        <fullName evidence="4">Fibronectin type-III domain-containing protein</fullName>
    </submittedName>
</protein>
<sequence>MLNSMSDLEDHHPQQQTHKMQIPNLKPNSQYKITIRPIYRALITEGNIGAKEGIPVTIICHTEWSAPEHIKQPELLAIYAGPSDPQGPTSIIEVKLHRVSEENGPIHNYYVIISPELNTITLNKNIINNIPLKSSKSPVIDPSHYDLKILSQNNDLPSNQAPYLALARHTINLFKPNHETAIIILGSEEVDNFVLETQYYLDTITSKNQTYDRNLKKTPNLGSYFHDDISDIHEDDNQISKNNENKPYYHNFNSNMFMKTIQVNNKRLYQSTIYRVALRACSQVSKWYEQSVLCILCFSSKFF</sequence>
<proteinExistence type="predicted"/>
<keyword evidence="3" id="KW-1185">Reference proteome</keyword>
<organism evidence="4">
    <name type="scientific">Schistosoma curassoni</name>
    <dbReference type="NCBI Taxonomy" id="6186"/>
    <lineage>
        <taxon>Eukaryota</taxon>
        <taxon>Metazoa</taxon>
        <taxon>Spiralia</taxon>
        <taxon>Lophotrochozoa</taxon>
        <taxon>Platyhelminthes</taxon>
        <taxon>Trematoda</taxon>
        <taxon>Digenea</taxon>
        <taxon>Strigeidida</taxon>
        <taxon>Schistosomatoidea</taxon>
        <taxon>Schistosomatidae</taxon>
        <taxon>Schistosoma</taxon>
    </lineage>
</organism>
<evidence type="ECO:0000313" key="4">
    <source>
        <dbReference type="WBParaSite" id="SCUD_0001910401-mRNA-1"/>
    </source>
</evidence>
<dbReference type="EMBL" id="UZAK01041961">
    <property type="protein sequence ID" value="VDP68035.1"/>
    <property type="molecule type" value="Genomic_DNA"/>
</dbReference>
<evidence type="ECO:0000256" key="1">
    <source>
        <dbReference type="SAM" id="MobiDB-lite"/>
    </source>
</evidence>